<keyword evidence="4" id="KW-0547">Nucleotide-binding</keyword>
<keyword evidence="8" id="KW-1185">Reference proteome</keyword>
<keyword evidence="5 7" id="KW-0067">ATP-binding</keyword>
<dbReference type="Gene3D" id="3.40.50.300">
    <property type="entry name" value="P-loop containing nucleotide triphosphate hydrolases"/>
    <property type="match status" value="1"/>
</dbReference>
<dbReference type="Pfam" id="PF12399">
    <property type="entry name" value="BCA_ABC_TP_C"/>
    <property type="match status" value="1"/>
</dbReference>
<feature type="domain" description="ABC transporter" evidence="6">
    <location>
        <begin position="4"/>
        <end position="252"/>
    </location>
</feature>
<dbReference type="CDD" id="cd03219">
    <property type="entry name" value="ABC_Mj1267_LivG_branched"/>
    <property type="match status" value="1"/>
</dbReference>
<dbReference type="EMBL" id="CAJPVI010000028">
    <property type="protein sequence ID" value="CAG2153126.1"/>
    <property type="molecule type" value="Genomic_DNA"/>
</dbReference>
<organism evidence="7 8">
    <name type="scientific">Cupriavidus numazuensis</name>
    <dbReference type="NCBI Taxonomy" id="221992"/>
    <lineage>
        <taxon>Bacteria</taxon>
        <taxon>Pseudomonadati</taxon>
        <taxon>Pseudomonadota</taxon>
        <taxon>Betaproteobacteria</taxon>
        <taxon>Burkholderiales</taxon>
        <taxon>Burkholderiaceae</taxon>
        <taxon>Cupriavidus</taxon>
    </lineage>
</organism>
<evidence type="ECO:0000256" key="3">
    <source>
        <dbReference type="ARBA" id="ARBA00022519"/>
    </source>
</evidence>
<keyword evidence="2" id="KW-1003">Cell membrane</keyword>
<evidence type="ECO:0000256" key="2">
    <source>
        <dbReference type="ARBA" id="ARBA00022475"/>
    </source>
</evidence>
<keyword evidence="3" id="KW-0472">Membrane</keyword>
<keyword evidence="7" id="KW-0378">Hydrolase</keyword>
<dbReference type="PANTHER" id="PTHR45772:SF7">
    <property type="entry name" value="AMINO ACID ABC TRANSPORTER ATP-BINDING PROTEIN"/>
    <property type="match status" value="1"/>
</dbReference>
<protein>
    <submittedName>
        <fullName evidence="7">Lipopolysaccharide export system ATP-binding protein LptB</fullName>
        <ecNumber evidence="7">3.6.3.-</ecNumber>
    </submittedName>
</protein>
<dbReference type="EC" id="3.6.3.-" evidence="7"/>
<evidence type="ECO:0000256" key="4">
    <source>
        <dbReference type="ARBA" id="ARBA00022741"/>
    </source>
</evidence>
<sequence>MAFLEVRSISKDYGGVHALSDVSFQVEDSEFHSVIGPNGAGKSTLINVLSGLTRPSSGEVSLNGSVISAKRTHDIVAMGVGRIFQNGRLFERLTVLENVMMGTSAISPPSLMEHVLVPRQALARQAENRKRSMQMLERFGLAAHASRQIGALSYGSRRLVEMAKVMMGRPKLLLLDEPAAGLNSGEVERLMVLLRELRKEHQLAVILIEHNMSMVMRLAERITVLNFGKKLAEGTPGEISRNDAVLSAYLGEGYKHAAL</sequence>
<dbReference type="GO" id="GO:0016787">
    <property type="term" value="F:hydrolase activity"/>
    <property type="evidence" value="ECO:0007669"/>
    <property type="project" value="UniProtKB-KW"/>
</dbReference>
<evidence type="ECO:0000259" key="6">
    <source>
        <dbReference type="PROSITE" id="PS50893"/>
    </source>
</evidence>
<evidence type="ECO:0000313" key="7">
    <source>
        <dbReference type="EMBL" id="CAG2153126.1"/>
    </source>
</evidence>
<dbReference type="PROSITE" id="PS50893">
    <property type="entry name" value="ABC_TRANSPORTER_2"/>
    <property type="match status" value="1"/>
</dbReference>
<comment type="caution">
    <text evidence="7">The sequence shown here is derived from an EMBL/GenBank/DDBJ whole genome shotgun (WGS) entry which is preliminary data.</text>
</comment>
<dbReference type="InterPro" id="IPR027417">
    <property type="entry name" value="P-loop_NTPase"/>
</dbReference>
<dbReference type="GO" id="GO:0005524">
    <property type="term" value="F:ATP binding"/>
    <property type="evidence" value="ECO:0007669"/>
    <property type="project" value="UniProtKB-KW"/>
</dbReference>
<evidence type="ECO:0000256" key="1">
    <source>
        <dbReference type="ARBA" id="ARBA00022448"/>
    </source>
</evidence>
<name>A0ABM8TLA5_9BURK</name>
<gene>
    <name evidence="7" type="primary">lptB_8</name>
    <name evidence="7" type="ORF">LMG26411_04336</name>
</gene>
<dbReference type="InterPro" id="IPR003439">
    <property type="entry name" value="ABC_transporter-like_ATP-bd"/>
</dbReference>
<dbReference type="InterPro" id="IPR032823">
    <property type="entry name" value="BCA_ABC_TP_C"/>
</dbReference>
<evidence type="ECO:0000256" key="5">
    <source>
        <dbReference type="ARBA" id="ARBA00022840"/>
    </source>
</evidence>
<reference evidence="7 8" key="1">
    <citation type="submission" date="2021-03" db="EMBL/GenBank/DDBJ databases">
        <authorList>
            <person name="Peeters C."/>
        </authorList>
    </citation>
    <scope>NUCLEOTIDE SEQUENCE [LARGE SCALE GENOMIC DNA]</scope>
    <source>
        <strain evidence="7 8">LMG 26411</strain>
    </source>
</reference>
<accession>A0ABM8TLA5</accession>
<keyword evidence="3" id="KW-0997">Cell inner membrane</keyword>
<dbReference type="InterPro" id="IPR051120">
    <property type="entry name" value="ABC_AA/LPS_Transport"/>
</dbReference>
<keyword evidence="1" id="KW-0813">Transport</keyword>
<dbReference type="PANTHER" id="PTHR45772">
    <property type="entry name" value="CONSERVED COMPONENT OF ABC TRANSPORTER FOR NATURAL AMINO ACIDS-RELATED"/>
    <property type="match status" value="1"/>
</dbReference>
<evidence type="ECO:0000313" key="8">
    <source>
        <dbReference type="Proteomes" id="UP000672657"/>
    </source>
</evidence>
<dbReference type="SMART" id="SM00382">
    <property type="entry name" value="AAA"/>
    <property type="match status" value="1"/>
</dbReference>
<dbReference type="Proteomes" id="UP000672657">
    <property type="component" value="Unassembled WGS sequence"/>
</dbReference>
<dbReference type="InterPro" id="IPR003593">
    <property type="entry name" value="AAA+_ATPase"/>
</dbReference>
<proteinExistence type="predicted"/>
<dbReference type="RefSeq" id="WP_211955402.1">
    <property type="nucleotide sequence ID" value="NZ_CAJPVI010000028.1"/>
</dbReference>
<dbReference type="Pfam" id="PF00005">
    <property type="entry name" value="ABC_tran"/>
    <property type="match status" value="1"/>
</dbReference>
<dbReference type="SUPFAM" id="SSF52540">
    <property type="entry name" value="P-loop containing nucleoside triphosphate hydrolases"/>
    <property type="match status" value="1"/>
</dbReference>